<sequence length="75" mass="8338">MMTATATPSSTASTFVSPVADVAQNETQLSDIEILRRVRSIRSSWTVTERMERRQEAGERFARLIEALSLDHSAA</sequence>
<dbReference type="EMBL" id="SJPU01000002">
    <property type="protein sequence ID" value="TWU16778.1"/>
    <property type="molecule type" value="Genomic_DNA"/>
</dbReference>
<dbReference type="OrthoDB" id="289161at2"/>
<comment type="caution">
    <text evidence="1">The sequence shown here is derived from an EMBL/GenBank/DDBJ whole genome shotgun (WGS) entry which is preliminary data.</text>
</comment>
<dbReference type="RefSeq" id="WP_146408344.1">
    <property type="nucleotide sequence ID" value="NZ_SJPU01000002.1"/>
</dbReference>
<evidence type="ECO:0000313" key="2">
    <source>
        <dbReference type="Proteomes" id="UP000319908"/>
    </source>
</evidence>
<keyword evidence="2" id="KW-1185">Reference proteome</keyword>
<evidence type="ECO:0000313" key="1">
    <source>
        <dbReference type="EMBL" id="TWU16778.1"/>
    </source>
</evidence>
<protein>
    <submittedName>
        <fullName evidence="1">Uncharacterized protein</fullName>
    </submittedName>
</protein>
<dbReference type="AlphaFoldDB" id="A0A5C6BY02"/>
<dbReference type="Proteomes" id="UP000319908">
    <property type="component" value="Unassembled WGS sequence"/>
</dbReference>
<reference evidence="1 2" key="1">
    <citation type="journal article" date="2020" name="Antonie Van Leeuwenhoek">
        <title>Rhodopirellula heiligendammensis sp. nov., Rhodopirellula pilleata sp. nov., and Rhodopirellula solitaria sp. nov. isolated from natural or artificial marine surfaces in Northern Germany and California, USA, and emended description of the genus Rhodopirellula.</title>
        <authorList>
            <person name="Kallscheuer N."/>
            <person name="Wiegand S."/>
            <person name="Jogler M."/>
            <person name="Boedeker C."/>
            <person name="Peeters S.H."/>
            <person name="Rast P."/>
            <person name="Heuer A."/>
            <person name="Jetten M.S.M."/>
            <person name="Rohde M."/>
            <person name="Jogler C."/>
        </authorList>
    </citation>
    <scope>NUCLEOTIDE SEQUENCE [LARGE SCALE GENOMIC DNA]</scope>
    <source>
        <strain evidence="1 2">Poly21</strain>
    </source>
</reference>
<name>A0A5C6BY02_9BACT</name>
<organism evidence="1 2">
    <name type="scientific">Allorhodopirellula heiligendammensis</name>
    <dbReference type="NCBI Taxonomy" id="2714739"/>
    <lineage>
        <taxon>Bacteria</taxon>
        <taxon>Pseudomonadati</taxon>
        <taxon>Planctomycetota</taxon>
        <taxon>Planctomycetia</taxon>
        <taxon>Pirellulales</taxon>
        <taxon>Pirellulaceae</taxon>
        <taxon>Allorhodopirellula</taxon>
    </lineage>
</organism>
<gene>
    <name evidence="1" type="ORF">Poly21_39850</name>
</gene>
<proteinExistence type="predicted"/>
<accession>A0A5C6BY02</accession>